<reference evidence="2 3" key="1">
    <citation type="submission" date="2018-12" db="EMBL/GenBank/DDBJ databases">
        <title>Hymenobacter gummosus sp. nov., isolated from a spring.</title>
        <authorList>
            <person name="Nie L."/>
        </authorList>
    </citation>
    <scope>NUCLEOTIDE SEQUENCE [LARGE SCALE GENOMIC DNA]</scope>
    <source>
        <strain evidence="2 3">KCTC 52166</strain>
    </source>
</reference>
<dbReference type="SUPFAM" id="SSF46785">
    <property type="entry name" value="Winged helix' DNA-binding domain"/>
    <property type="match status" value="1"/>
</dbReference>
<evidence type="ECO:0000313" key="2">
    <source>
        <dbReference type="EMBL" id="RTQ51425.1"/>
    </source>
</evidence>
<dbReference type="InterPro" id="IPR039422">
    <property type="entry name" value="MarR/SlyA-like"/>
</dbReference>
<evidence type="ECO:0000259" key="1">
    <source>
        <dbReference type="PROSITE" id="PS50995"/>
    </source>
</evidence>
<gene>
    <name evidence="2" type="ORF">EJV47_06370</name>
</gene>
<dbReference type="Proteomes" id="UP000282184">
    <property type="component" value="Unassembled WGS sequence"/>
</dbReference>
<sequence>MDYSLLKQLLEQVEAFEQHQQASHSAPADLPRFAAWLHARTALGAGPQPVADEVHAVHDSPEVQISKLVVFMNRYARSYIRLALAGTPLLTADDFAYLASLYRLQPLSKTELITRNVHEKASGTEVIKRLLAHGLVTEEPHATDRRRKLLSVTDEGRQVLSEALGRMNQVAHLVSGDLTQEERRQLVYLLQRLDAFHLSIYLAPRPESFEALMQQWLPPAQ</sequence>
<dbReference type="EMBL" id="RXOF01000003">
    <property type="protein sequence ID" value="RTQ51425.1"/>
    <property type="molecule type" value="Genomic_DNA"/>
</dbReference>
<dbReference type="RefSeq" id="WP_126692318.1">
    <property type="nucleotide sequence ID" value="NZ_RXOF01000003.1"/>
</dbReference>
<dbReference type="PANTHER" id="PTHR33164">
    <property type="entry name" value="TRANSCRIPTIONAL REGULATOR, MARR FAMILY"/>
    <property type="match status" value="1"/>
</dbReference>
<evidence type="ECO:0000313" key="3">
    <source>
        <dbReference type="Proteomes" id="UP000282184"/>
    </source>
</evidence>
<dbReference type="OrthoDB" id="961069at2"/>
<dbReference type="InterPro" id="IPR036390">
    <property type="entry name" value="WH_DNA-bd_sf"/>
</dbReference>
<dbReference type="Pfam" id="PF01047">
    <property type="entry name" value="MarR"/>
    <property type="match status" value="1"/>
</dbReference>
<comment type="caution">
    <text evidence="2">The sequence shown here is derived from an EMBL/GenBank/DDBJ whole genome shotgun (WGS) entry which is preliminary data.</text>
</comment>
<name>A0A3S0H846_9BACT</name>
<dbReference type="GO" id="GO:0006950">
    <property type="term" value="P:response to stress"/>
    <property type="evidence" value="ECO:0007669"/>
    <property type="project" value="TreeGrafter"/>
</dbReference>
<dbReference type="InterPro" id="IPR036388">
    <property type="entry name" value="WH-like_DNA-bd_sf"/>
</dbReference>
<dbReference type="GO" id="GO:0003700">
    <property type="term" value="F:DNA-binding transcription factor activity"/>
    <property type="evidence" value="ECO:0007669"/>
    <property type="project" value="InterPro"/>
</dbReference>
<proteinExistence type="predicted"/>
<accession>A0A3S0H846</accession>
<protein>
    <submittedName>
        <fullName evidence="2">MarR family transcriptional regulator</fullName>
    </submittedName>
</protein>
<dbReference type="SMART" id="SM00347">
    <property type="entry name" value="HTH_MARR"/>
    <property type="match status" value="1"/>
</dbReference>
<dbReference type="PROSITE" id="PS50995">
    <property type="entry name" value="HTH_MARR_2"/>
    <property type="match status" value="1"/>
</dbReference>
<keyword evidence="3" id="KW-1185">Reference proteome</keyword>
<dbReference type="AlphaFoldDB" id="A0A3S0H846"/>
<dbReference type="InterPro" id="IPR000835">
    <property type="entry name" value="HTH_MarR-typ"/>
</dbReference>
<dbReference type="PANTHER" id="PTHR33164:SF43">
    <property type="entry name" value="HTH-TYPE TRANSCRIPTIONAL REPRESSOR YETL"/>
    <property type="match status" value="1"/>
</dbReference>
<dbReference type="Gene3D" id="1.10.10.10">
    <property type="entry name" value="Winged helix-like DNA-binding domain superfamily/Winged helix DNA-binding domain"/>
    <property type="match status" value="1"/>
</dbReference>
<feature type="domain" description="HTH marR-type" evidence="1">
    <location>
        <begin position="62"/>
        <end position="195"/>
    </location>
</feature>
<dbReference type="PRINTS" id="PR00598">
    <property type="entry name" value="HTHMARR"/>
</dbReference>
<organism evidence="2 3">
    <name type="scientific">Hymenobacter gummosus</name>
    <dbReference type="NCBI Taxonomy" id="1776032"/>
    <lineage>
        <taxon>Bacteria</taxon>
        <taxon>Pseudomonadati</taxon>
        <taxon>Bacteroidota</taxon>
        <taxon>Cytophagia</taxon>
        <taxon>Cytophagales</taxon>
        <taxon>Hymenobacteraceae</taxon>
        <taxon>Hymenobacter</taxon>
    </lineage>
</organism>